<dbReference type="EMBL" id="KE525369">
    <property type="protein sequence ID" value="KFB52207.1"/>
    <property type="molecule type" value="Genomic_DNA"/>
</dbReference>
<name>A0A084WPR3_ANOSI</name>
<reference evidence="3" key="2">
    <citation type="submission" date="2020-05" db="UniProtKB">
        <authorList>
            <consortium name="EnsemblMetazoa"/>
        </authorList>
    </citation>
    <scope>IDENTIFICATION</scope>
</reference>
<dbReference type="AlphaFoldDB" id="A0A084WPR3"/>
<protein>
    <submittedName>
        <fullName evidence="2">AGAP000069-PA-like protein</fullName>
    </submittedName>
</protein>
<dbReference type="STRING" id="74873.A0A084WPR3"/>
<organism evidence="2">
    <name type="scientific">Anopheles sinensis</name>
    <name type="common">Mosquito</name>
    <dbReference type="NCBI Taxonomy" id="74873"/>
    <lineage>
        <taxon>Eukaryota</taxon>
        <taxon>Metazoa</taxon>
        <taxon>Ecdysozoa</taxon>
        <taxon>Arthropoda</taxon>
        <taxon>Hexapoda</taxon>
        <taxon>Insecta</taxon>
        <taxon>Pterygota</taxon>
        <taxon>Neoptera</taxon>
        <taxon>Endopterygota</taxon>
        <taxon>Diptera</taxon>
        <taxon>Nematocera</taxon>
        <taxon>Culicoidea</taxon>
        <taxon>Culicidae</taxon>
        <taxon>Anophelinae</taxon>
        <taxon>Anopheles</taxon>
    </lineage>
</organism>
<proteinExistence type="predicted"/>
<sequence>MRNTMESFSRKRQFDVESLLRPDDSSDERDGPFELKRPRPLCSPASSSQSPSPLPFGAGGGGTLAITQPPPKASPPGSKANQN</sequence>
<keyword evidence="4" id="KW-1185">Reference proteome</keyword>
<feature type="compositionally biased region" description="Low complexity" evidence="1">
    <location>
        <begin position="40"/>
        <end position="51"/>
    </location>
</feature>
<accession>A0A084WPR3</accession>
<feature type="region of interest" description="Disordered" evidence="1">
    <location>
        <begin position="1"/>
        <end position="83"/>
    </location>
</feature>
<evidence type="ECO:0000313" key="2">
    <source>
        <dbReference type="EMBL" id="KFB52207.1"/>
    </source>
</evidence>
<dbReference type="Proteomes" id="UP000030765">
    <property type="component" value="Unassembled WGS sequence"/>
</dbReference>
<evidence type="ECO:0000313" key="4">
    <source>
        <dbReference type="Proteomes" id="UP000030765"/>
    </source>
</evidence>
<dbReference type="VEuPathDB" id="VectorBase:ASIC020315"/>
<dbReference type="EnsemblMetazoa" id="ASIC020315-RA">
    <property type="protein sequence ID" value="ASIC020315-PA"/>
    <property type="gene ID" value="ASIC020315"/>
</dbReference>
<reference evidence="2 4" key="1">
    <citation type="journal article" date="2014" name="BMC Genomics">
        <title>Genome sequence of Anopheles sinensis provides insight into genetics basis of mosquito competence for malaria parasites.</title>
        <authorList>
            <person name="Zhou D."/>
            <person name="Zhang D."/>
            <person name="Ding G."/>
            <person name="Shi L."/>
            <person name="Hou Q."/>
            <person name="Ye Y."/>
            <person name="Xu Y."/>
            <person name="Zhou H."/>
            <person name="Xiong C."/>
            <person name="Li S."/>
            <person name="Yu J."/>
            <person name="Hong S."/>
            <person name="Yu X."/>
            <person name="Zou P."/>
            <person name="Chen C."/>
            <person name="Chang X."/>
            <person name="Wang W."/>
            <person name="Lv Y."/>
            <person name="Sun Y."/>
            <person name="Ma L."/>
            <person name="Shen B."/>
            <person name="Zhu C."/>
        </authorList>
    </citation>
    <scope>NUCLEOTIDE SEQUENCE [LARGE SCALE GENOMIC DNA]</scope>
</reference>
<feature type="compositionally biased region" description="Basic and acidic residues" evidence="1">
    <location>
        <begin position="8"/>
        <end position="37"/>
    </location>
</feature>
<gene>
    <name evidence="2" type="ORF">ZHAS_00020315</name>
</gene>
<evidence type="ECO:0000256" key="1">
    <source>
        <dbReference type="SAM" id="MobiDB-lite"/>
    </source>
</evidence>
<evidence type="ECO:0000313" key="3">
    <source>
        <dbReference type="EnsemblMetazoa" id="ASIC020315-PA"/>
    </source>
</evidence>
<dbReference type="EMBL" id="ATLV01025120">
    <property type="status" value="NOT_ANNOTATED_CDS"/>
    <property type="molecule type" value="Genomic_DNA"/>
</dbReference>